<dbReference type="Pfam" id="PF04471">
    <property type="entry name" value="Mrr_cat"/>
    <property type="match status" value="1"/>
</dbReference>
<dbReference type="PANTHER" id="PTHR30015:SF7">
    <property type="entry name" value="TYPE IV METHYL-DIRECTED RESTRICTION ENZYME ECOKMRR"/>
    <property type="match status" value="1"/>
</dbReference>
<feature type="region of interest" description="Disordered" evidence="1">
    <location>
        <begin position="118"/>
        <end position="137"/>
    </location>
</feature>
<dbReference type="InterPro" id="IPR007560">
    <property type="entry name" value="Restrct_endonuc_IV_Mrr"/>
</dbReference>
<dbReference type="EMBL" id="JASNGB010000143">
    <property type="protein sequence ID" value="MDL2345064.1"/>
    <property type="molecule type" value="Genomic_DNA"/>
</dbReference>
<dbReference type="PANTHER" id="PTHR30015">
    <property type="entry name" value="MRR RESTRICTION SYSTEM PROTEIN"/>
    <property type="match status" value="1"/>
</dbReference>
<evidence type="ECO:0000259" key="3">
    <source>
        <dbReference type="Pfam" id="PF14338"/>
    </source>
</evidence>
<sequence length="306" mass="33510">MAVPDFQAFMRPFLLLLHDGQERRIRDLYEPLAAHFSLTRDDVEELLPSGRQARFANRILWAKFHLSKAGAVSSPGRGTVALTEQGRRLLEQFPEAISMRDLGTVPDYARFIAGSRTAQPPALPHDEPASSPAASLSPDEQLDALHAELTASLASELLEQVMQLSPAQFEVLVVRLLVAMGYGGSTRDAGEALGKTGDNGIDGVVKQDPLGLDRVYLQAKRWQGGVGSPEIRTFAGSLSYHKASKGVFITTSHFSDNARKTAEQIGSIILVDGVQLARLMIEYGVGVLTRATYHVRRVDLEFFEEL</sequence>
<dbReference type="InterPro" id="IPR011856">
    <property type="entry name" value="tRNA_endonuc-like_dom_sf"/>
</dbReference>
<dbReference type="GO" id="GO:0004519">
    <property type="term" value="F:endonuclease activity"/>
    <property type="evidence" value="ECO:0007669"/>
    <property type="project" value="UniProtKB-KW"/>
</dbReference>
<keyword evidence="5" id="KW-1185">Reference proteome</keyword>
<reference evidence="4 5" key="1">
    <citation type="submission" date="2023-05" db="EMBL/GenBank/DDBJ databases">
        <authorList>
            <person name="Gao F."/>
        </authorList>
    </citation>
    <scope>NUCLEOTIDE SEQUENCE [LARGE SCALE GENOMIC DNA]</scope>
    <source>
        <strain evidence="4 5">MIMF12</strain>
    </source>
</reference>
<evidence type="ECO:0000313" key="5">
    <source>
        <dbReference type="Proteomes" id="UP001302059"/>
    </source>
</evidence>
<dbReference type="Proteomes" id="UP001302059">
    <property type="component" value="Unassembled WGS sequence"/>
</dbReference>
<evidence type="ECO:0000313" key="4">
    <source>
        <dbReference type="EMBL" id="MDL2345064.1"/>
    </source>
</evidence>
<keyword evidence="4" id="KW-0378">Hydrolase</keyword>
<dbReference type="Gene3D" id="3.40.1350.10">
    <property type="match status" value="1"/>
</dbReference>
<dbReference type="SUPFAM" id="SSF52980">
    <property type="entry name" value="Restriction endonuclease-like"/>
    <property type="match status" value="1"/>
</dbReference>
<evidence type="ECO:0000259" key="2">
    <source>
        <dbReference type="Pfam" id="PF04471"/>
    </source>
</evidence>
<keyword evidence="4" id="KW-0540">Nuclease</keyword>
<name>A0ABT7JN23_9DEIO</name>
<feature type="domain" description="Restriction endonuclease type IV Mrr" evidence="2">
    <location>
        <begin position="163"/>
        <end position="280"/>
    </location>
</feature>
<proteinExistence type="predicted"/>
<feature type="domain" description="Restriction system protein Mrr-like N-terminal" evidence="3">
    <location>
        <begin position="6"/>
        <end position="91"/>
    </location>
</feature>
<keyword evidence="4" id="KW-0255">Endonuclease</keyword>
<dbReference type="Pfam" id="PF14338">
    <property type="entry name" value="Mrr_N"/>
    <property type="match status" value="1"/>
</dbReference>
<dbReference type="InterPro" id="IPR052906">
    <property type="entry name" value="Type_IV_Methyl-Rstrct_Enzyme"/>
</dbReference>
<comment type="caution">
    <text evidence="4">The sequence shown here is derived from an EMBL/GenBank/DDBJ whole genome shotgun (WGS) entry which is preliminary data.</text>
</comment>
<gene>
    <name evidence="4" type="ORF">QOL99_13005</name>
</gene>
<dbReference type="InterPro" id="IPR025745">
    <property type="entry name" value="Mrr-like_N_dom"/>
</dbReference>
<organism evidence="4 5">
    <name type="scientific">Deinococcus rhizophilus</name>
    <dbReference type="NCBI Taxonomy" id="3049544"/>
    <lineage>
        <taxon>Bacteria</taxon>
        <taxon>Thermotogati</taxon>
        <taxon>Deinococcota</taxon>
        <taxon>Deinococci</taxon>
        <taxon>Deinococcales</taxon>
        <taxon>Deinococcaceae</taxon>
        <taxon>Deinococcus</taxon>
    </lineage>
</organism>
<accession>A0ABT7JN23</accession>
<dbReference type="RefSeq" id="WP_285524418.1">
    <property type="nucleotide sequence ID" value="NZ_JASNGB010000143.1"/>
</dbReference>
<dbReference type="InterPro" id="IPR011335">
    <property type="entry name" value="Restrct_endonuc-II-like"/>
</dbReference>
<protein>
    <submittedName>
        <fullName evidence="4">Restriction endonuclease</fullName>
    </submittedName>
</protein>
<evidence type="ECO:0000256" key="1">
    <source>
        <dbReference type="SAM" id="MobiDB-lite"/>
    </source>
</evidence>